<dbReference type="PANTHER" id="PTHR30283:SF4">
    <property type="entry name" value="PEROXIDE STRESS RESISTANCE PROTEIN YAAA"/>
    <property type="match status" value="1"/>
</dbReference>
<proteinExistence type="predicted"/>
<dbReference type="AlphaFoldDB" id="A0A239FHS5"/>
<organism evidence="1 2">
    <name type="scientific">Streptosporangium subroseum</name>
    <dbReference type="NCBI Taxonomy" id="106412"/>
    <lineage>
        <taxon>Bacteria</taxon>
        <taxon>Bacillati</taxon>
        <taxon>Actinomycetota</taxon>
        <taxon>Actinomycetes</taxon>
        <taxon>Streptosporangiales</taxon>
        <taxon>Streptosporangiaceae</taxon>
        <taxon>Streptosporangium</taxon>
    </lineage>
</organism>
<dbReference type="InterPro" id="IPR005583">
    <property type="entry name" value="YaaA"/>
</dbReference>
<protein>
    <submittedName>
        <fullName evidence="1">Uncharacterized protein</fullName>
    </submittedName>
</protein>
<evidence type="ECO:0000313" key="1">
    <source>
        <dbReference type="EMBL" id="SNS56305.1"/>
    </source>
</evidence>
<dbReference type="EMBL" id="FZOD01000011">
    <property type="protein sequence ID" value="SNS56305.1"/>
    <property type="molecule type" value="Genomic_DNA"/>
</dbReference>
<accession>A0A239FHS5</accession>
<keyword evidence="2" id="KW-1185">Reference proteome</keyword>
<gene>
    <name evidence="1" type="ORF">SAMN05216276_1011159</name>
</gene>
<dbReference type="Proteomes" id="UP000198282">
    <property type="component" value="Unassembled WGS sequence"/>
</dbReference>
<dbReference type="Pfam" id="PF03883">
    <property type="entry name" value="H2O2_YaaD"/>
    <property type="match status" value="1"/>
</dbReference>
<dbReference type="GO" id="GO:0005829">
    <property type="term" value="C:cytosol"/>
    <property type="evidence" value="ECO:0007669"/>
    <property type="project" value="TreeGrafter"/>
</dbReference>
<dbReference type="GO" id="GO:0033194">
    <property type="term" value="P:response to hydroperoxide"/>
    <property type="evidence" value="ECO:0007669"/>
    <property type="project" value="TreeGrafter"/>
</dbReference>
<dbReference type="PANTHER" id="PTHR30283">
    <property type="entry name" value="PEROXIDE STRESS RESPONSE PROTEIN YAAA"/>
    <property type="match status" value="1"/>
</dbReference>
<name>A0A239FHS5_9ACTN</name>
<evidence type="ECO:0000313" key="2">
    <source>
        <dbReference type="Proteomes" id="UP000198282"/>
    </source>
</evidence>
<sequence>MLKDTEGLRLPLTALRSATVLIVLPPSEGKAALGDGPALDLPQLSFSSLNASREIVLDSLGALCEGAEAQVVLGLSPGQLGEIGKNQTLRTAPTLKAADLYTGVLYENLGLASLSHEASGRAAESLLIFSGLWGLLRITDRVPPYRLSMGVKLPSLGGLGSYWRRSITPVLDAEPGLVVDLRSSTYAAAWRPGDRAVTVRVLRDGKVVSHMAKATRGAIARSLLEEGADPRTPGELAKILDHLGHSVTLEPPPSGRGSWTLSVKV</sequence>
<reference evidence="1 2" key="1">
    <citation type="submission" date="2017-06" db="EMBL/GenBank/DDBJ databases">
        <authorList>
            <person name="Kim H.J."/>
            <person name="Triplett B.A."/>
        </authorList>
    </citation>
    <scope>NUCLEOTIDE SEQUENCE [LARGE SCALE GENOMIC DNA]</scope>
    <source>
        <strain evidence="1 2">CGMCC 4.2132</strain>
    </source>
</reference>